<reference evidence="6" key="1">
    <citation type="submission" date="2024-06" db="EMBL/GenBank/DDBJ databases">
        <authorList>
            <person name="Ryan C."/>
        </authorList>
    </citation>
    <scope>NUCLEOTIDE SEQUENCE [LARGE SCALE GENOMIC DNA]</scope>
</reference>
<dbReference type="EMBL" id="OZ075138">
    <property type="protein sequence ID" value="CAL5009673.1"/>
    <property type="molecule type" value="Genomic_DNA"/>
</dbReference>
<feature type="domain" description="RRM" evidence="4">
    <location>
        <begin position="134"/>
        <end position="212"/>
    </location>
</feature>
<evidence type="ECO:0000256" key="1">
    <source>
        <dbReference type="ARBA" id="ARBA00022884"/>
    </source>
</evidence>
<name>A0ABC9C048_9POAL</name>
<feature type="compositionally biased region" description="Acidic residues" evidence="3">
    <location>
        <begin position="92"/>
        <end position="102"/>
    </location>
</feature>
<dbReference type="AlphaFoldDB" id="A0ABC9C048"/>
<dbReference type="InterPro" id="IPR035979">
    <property type="entry name" value="RBD_domain_sf"/>
</dbReference>
<proteinExistence type="predicted"/>
<evidence type="ECO:0000256" key="2">
    <source>
        <dbReference type="PROSITE-ProRule" id="PRU00176"/>
    </source>
</evidence>
<keyword evidence="6" id="KW-1185">Reference proteome</keyword>
<dbReference type="SUPFAM" id="SSF54928">
    <property type="entry name" value="RNA-binding domain, RBD"/>
    <property type="match status" value="1"/>
</dbReference>
<dbReference type="Gene3D" id="3.30.70.330">
    <property type="match status" value="2"/>
</dbReference>
<evidence type="ECO:0000256" key="3">
    <source>
        <dbReference type="SAM" id="MobiDB-lite"/>
    </source>
</evidence>
<dbReference type="SMART" id="SM00360">
    <property type="entry name" value="RRM"/>
    <property type="match status" value="2"/>
</dbReference>
<evidence type="ECO:0000259" key="4">
    <source>
        <dbReference type="PROSITE" id="PS50102"/>
    </source>
</evidence>
<accession>A0ABC9C048</accession>
<feature type="domain" description="RRM" evidence="4">
    <location>
        <begin position="237"/>
        <end position="280"/>
    </location>
</feature>
<dbReference type="PROSITE" id="PS50102">
    <property type="entry name" value="RRM"/>
    <property type="match status" value="2"/>
</dbReference>
<dbReference type="GO" id="GO:0003723">
    <property type="term" value="F:RNA binding"/>
    <property type="evidence" value="ECO:0007669"/>
    <property type="project" value="UniProtKB-UniRule"/>
</dbReference>
<dbReference type="Pfam" id="PF00076">
    <property type="entry name" value="RRM_1"/>
    <property type="match status" value="2"/>
</dbReference>
<dbReference type="InterPro" id="IPR050502">
    <property type="entry name" value="Euk_RNA-bind_prot"/>
</dbReference>
<dbReference type="InterPro" id="IPR012677">
    <property type="entry name" value="Nucleotide-bd_a/b_plait_sf"/>
</dbReference>
<feature type="region of interest" description="Disordered" evidence="3">
    <location>
        <begin position="57"/>
        <end position="117"/>
    </location>
</feature>
<dbReference type="PANTHER" id="PTHR48025:SF7">
    <property type="entry name" value="RNA-BINDING (RRM_RBD_RNP MOTIFS) FAMILY PROTEIN"/>
    <property type="match status" value="1"/>
</dbReference>
<evidence type="ECO:0000313" key="5">
    <source>
        <dbReference type="EMBL" id="CAL5009673.1"/>
    </source>
</evidence>
<dbReference type="PANTHER" id="PTHR48025">
    <property type="entry name" value="OS02G0815200 PROTEIN"/>
    <property type="match status" value="1"/>
</dbReference>
<gene>
    <name evidence="5" type="ORF">URODEC1_LOCUS69605</name>
</gene>
<protein>
    <recommendedName>
        <fullName evidence="4">RRM domain-containing protein</fullName>
    </recommendedName>
</protein>
<evidence type="ECO:0000313" key="6">
    <source>
        <dbReference type="Proteomes" id="UP001497457"/>
    </source>
</evidence>
<dbReference type="InterPro" id="IPR000504">
    <property type="entry name" value="RRM_dom"/>
</dbReference>
<organism evidence="5 6">
    <name type="scientific">Urochloa decumbens</name>
    <dbReference type="NCBI Taxonomy" id="240449"/>
    <lineage>
        <taxon>Eukaryota</taxon>
        <taxon>Viridiplantae</taxon>
        <taxon>Streptophyta</taxon>
        <taxon>Embryophyta</taxon>
        <taxon>Tracheophyta</taxon>
        <taxon>Spermatophyta</taxon>
        <taxon>Magnoliopsida</taxon>
        <taxon>Liliopsida</taxon>
        <taxon>Poales</taxon>
        <taxon>Poaceae</taxon>
        <taxon>PACMAD clade</taxon>
        <taxon>Panicoideae</taxon>
        <taxon>Panicodae</taxon>
        <taxon>Paniceae</taxon>
        <taxon>Melinidinae</taxon>
        <taxon>Urochloa</taxon>
    </lineage>
</organism>
<sequence length="299" mass="33006">MATATASGSPYCCNTLLHLPTLTHFRRVSPPPTHRPELSLAARFALAVESGTARFDPRARASSGLPPPPVFETVVEEEEEEERGWSDAEAQFSDEAEEDEQEWAGRNGAARGADLGVDAGEDLSGWTRQWPRPRELFVCNLPRRCDVEDLLQLFSPHGTVLSVEVSRDAETGISRGTAFVTMRSLAEARTAINALDGFDLDGREIFVKLASDVISNRKTVKLTHITPTKDHIFESPHKIYVGNLAWSVQPQDLRELFTQCGTIVSTRLLTDRKGGRNRFFRTGYCGQGSSCRTSVALIC</sequence>
<keyword evidence="1 2" id="KW-0694">RNA-binding</keyword>
<dbReference type="Proteomes" id="UP001497457">
    <property type="component" value="Chromosome 28b"/>
</dbReference>
<reference evidence="5 6" key="2">
    <citation type="submission" date="2024-10" db="EMBL/GenBank/DDBJ databases">
        <authorList>
            <person name="Ryan C."/>
        </authorList>
    </citation>
    <scope>NUCLEOTIDE SEQUENCE [LARGE SCALE GENOMIC DNA]</scope>
</reference>